<evidence type="ECO:0000313" key="2">
    <source>
        <dbReference type="EMBL" id="MBH8594175.1"/>
    </source>
</evidence>
<protein>
    <recommendedName>
        <fullName evidence="1">UPF0637 protein I8U20_02415</fullName>
    </recommendedName>
</protein>
<comment type="similarity">
    <text evidence="1">Belongs to the UPF0637 family.</text>
</comment>
<dbReference type="Pfam" id="PF06335">
    <property type="entry name" value="DUF1054"/>
    <property type="match status" value="1"/>
</dbReference>
<reference evidence="2 3" key="1">
    <citation type="submission" date="2020-12" db="EMBL/GenBank/DDBJ databases">
        <title>WGS of Thermoactinomyces spp.</title>
        <authorList>
            <person name="Cheng K."/>
        </authorList>
    </citation>
    <scope>NUCLEOTIDE SEQUENCE [LARGE SCALE GENOMIC DNA]</scope>
    <source>
        <strain evidence="3">CICC 10671\DSM 43846</strain>
    </source>
</reference>
<dbReference type="EMBL" id="JAECVW010000001">
    <property type="protein sequence ID" value="MBH8594175.1"/>
    <property type="molecule type" value="Genomic_DNA"/>
</dbReference>
<dbReference type="SUPFAM" id="SSF142913">
    <property type="entry name" value="YktB/PF0168-like"/>
    <property type="match status" value="1"/>
</dbReference>
<dbReference type="PIRSF" id="PIRSF021332">
    <property type="entry name" value="DUF1054"/>
    <property type="match status" value="1"/>
</dbReference>
<dbReference type="Proteomes" id="UP000633619">
    <property type="component" value="Unassembled WGS sequence"/>
</dbReference>
<dbReference type="HAMAP" id="MF_01851">
    <property type="entry name" value="UPF0637"/>
    <property type="match status" value="1"/>
</dbReference>
<accession>A0A8I1ABM6</accession>
<dbReference type="RefSeq" id="WP_181730862.1">
    <property type="nucleotide sequence ID" value="NZ_JACEIR010000001.1"/>
</dbReference>
<sequence>MAIPSFTEEDFAVFQVNGLEERMEELKKRIRPKFESIGEQITPFLEQMIGEPFYLHIAKHARRTVNPPDETWMAWAANKRGYKAHPHFQLGIRDTHLFIWFALIYECGRKPDFARSLRAQLDEIWPAIPDHFHISEDHTVPKTTPKKDWDVEKGLDRLEKVKKAEFLCGILIPREEAVTLKGEEIIQRSESAFQTLYPLYRLAVSS</sequence>
<name>A0A8I1ABM6_THEIN</name>
<dbReference type="Gene3D" id="3.30.930.20">
    <property type="entry name" value="Protein of unknown function DUF1054"/>
    <property type="match status" value="1"/>
</dbReference>
<gene>
    <name evidence="2" type="ORF">I8U20_02415</name>
</gene>
<evidence type="ECO:0000256" key="1">
    <source>
        <dbReference type="HAMAP-Rule" id="MF_01851"/>
    </source>
</evidence>
<organism evidence="2 3">
    <name type="scientific">Thermoactinomyces intermedius</name>
    <dbReference type="NCBI Taxonomy" id="2024"/>
    <lineage>
        <taxon>Bacteria</taxon>
        <taxon>Bacillati</taxon>
        <taxon>Bacillota</taxon>
        <taxon>Bacilli</taxon>
        <taxon>Bacillales</taxon>
        <taxon>Thermoactinomycetaceae</taxon>
        <taxon>Thermoactinomyces</taxon>
    </lineage>
</organism>
<keyword evidence="3" id="KW-1185">Reference proteome</keyword>
<comment type="caution">
    <text evidence="2">The sequence shown here is derived from an EMBL/GenBank/DDBJ whole genome shotgun (WGS) entry which is preliminary data.</text>
</comment>
<dbReference type="InterPro" id="IPR009403">
    <property type="entry name" value="UPF0637"/>
</dbReference>
<evidence type="ECO:0000313" key="3">
    <source>
        <dbReference type="Proteomes" id="UP000633619"/>
    </source>
</evidence>
<proteinExistence type="inferred from homology"/>
<dbReference type="InterPro" id="IPR053707">
    <property type="entry name" value="UPF0637_domain_sf"/>
</dbReference>
<dbReference type="AlphaFoldDB" id="A0A8I1ABM6"/>